<evidence type="ECO:0000256" key="1">
    <source>
        <dbReference type="ARBA" id="ARBA00022801"/>
    </source>
</evidence>
<dbReference type="PANTHER" id="PTHR42776">
    <property type="entry name" value="SERINE PEPTIDASE S9 FAMILY MEMBER"/>
    <property type="match status" value="1"/>
</dbReference>
<evidence type="ECO:0000313" key="4">
    <source>
        <dbReference type="Proteomes" id="UP000655016"/>
    </source>
</evidence>
<name>A0ABQ1UC84_9FLAO</name>
<sequence length="850" mass="98233">MWGQAVQKKILTPEEYHKWGETVLQKISPDEKWASYKIEYEKGADTLFVRNIFKKTSFAFPHGENGRFMQDIFVCMINKELHILDLKRLEEKIIKEVKSYSFSDKESQLIYQIDTASQNSFLEIFSLKTGRIKKIPDVSDYLLSPTQQKLWFTASRTDGYSTAVISLKNPALINWIQKKSPEKFTSPVWQKHGQAVAFIKEYSDPGRNILYFYNIKNNKIYELGPKTDSLFFKNWSVTVSRQLKIMISDDLQSIFFAVKKNTAGVIEQKKIKAEVWSTNDKWIYPYEKSQQVFQGTSKSAVWNPVSGKTNVITSDELPAIMMDGAMKYSYLSNRKAYEPQFEYEGPRDFYTLNLKTFEKKIFLKKHAWDSEALNPSPAGKYFAYFKDDNWWLYSPSSDTHTNITSGLGVKFKGKKQELVPESVYGNPGWTNGDKEIILYDQYDIWIINPDGKKAKRLTKGREKKIIYRIINPDSRHQKVIYNGPLLETIDLTKTLFLLAKGHDGKTGCFLWKKNVGENQLYFTDRSTDQFQFTENKKSIIFREQNFDQSPRLLSIDVSSSAQTVFFKSNPQQEKYFWGRSELLEFQNSKGDTLKGVLLYPANYDPEKKYPMIVNIYQEKAYELHIYENPTFYNAAGFNATLMTLNGYFVLLPDIISKDHNAGISALDCVTAAVAKVISKNLILPEKVGLIGHSYGGYESAFIVTQTALFAASVASGAPIDLVSRYYSVGREGKPEMWRFEKEQTNMGGSPSDYPDRYDANSPIRHVSKIKKPVLIWSGKNDKQVDHRQSLEFYLALRRLKKRSNMILYPDEGHLLLNPENQKDITVRTMEWFNYYLKDDHSPSWITESTN</sequence>
<gene>
    <name evidence="3" type="ORF">GCM10011518_24490</name>
</gene>
<dbReference type="Proteomes" id="UP000655016">
    <property type="component" value="Unassembled WGS sequence"/>
</dbReference>
<keyword evidence="1" id="KW-0378">Hydrolase</keyword>
<accession>A0ABQ1UC84</accession>
<protein>
    <recommendedName>
        <fullName evidence="2">Peptidase S9 prolyl oligopeptidase catalytic domain-containing protein</fullName>
    </recommendedName>
</protein>
<dbReference type="PANTHER" id="PTHR42776:SF4">
    <property type="entry name" value="ACYLAMINO-ACID-RELEASING ENZYME"/>
    <property type="match status" value="1"/>
</dbReference>
<dbReference type="InterPro" id="IPR011042">
    <property type="entry name" value="6-blade_b-propeller_TolB-like"/>
</dbReference>
<keyword evidence="4" id="KW-1185">Reference proteome</keyword>
<dbReference type="Gene3D" id="3.40.50.1820">
    <property type="entry name" value="alpha/beta hydrolase"/>
    <property type="match status" value="1"/>
</dbReference>
<organism evidence="3 4">
    <name type="scientific">Flavobacterium limi</name>
    <dbReference type="NCBI Taxonomy" id="2045105"/>
    <lineage>
        <taxon>Bacteria</taxon>
        <taxon>Pseudomonadati</taxon>
        <taxon>Bacteroidota</taxon>
        <taxon>Flavobacteriia</taxon>
        <taxon>Flavobacteriales</taxon>
        <taxon>Flavobacteriaceae</taxon>
        <taxon>Flavobacterium</taxon>
    </lineage>
</organism>
<dbReference type="SUPFAM" id="SSF69304">
    <property type="entry name" value="Tricorn protease N-terminal domain"/>
    <property type="match status" value="1"/>
</dbReference>
<dbReference type="Gene3D" id="2.120.10.30">
    <property type="entry name" value="TolB, C-terminal domain"/>
    <property type="match status" value="1"/>
</dbReference>
<proteinExistence type="predicted"/>
<comment type="caution">
    <text evidence="3">The sequence shown here is derived from an EMBL/GenBank/DDBJ whole genome shotgun (WGS) entry which is preliminary data.</text>
</comment>
<dbReference type="InterPro" id="IPR001375">
    <property type="entry name" value="Peptidase_S9_cat"/>
</dbReference>
<reference evidence="4" key="1">
    <citation type="journal article" date="2019" name="Int. J. Syst. Evol. Microbiol.">
        <title>The Global Catalogue of Microorganisms (GCM) 10K type strain sequencing project: providing services to taxonomists for standard genome sequencing and annotation.</title>
        <authorList>
            <consortium name="The Broad Institute Genomics Platform"/>
            <consortium name="The Broad Institute Genome Sequencing Center for Infectious Disease"/>
            <person name="Wu L."/>
            <person name="Ma J."/>
        </authorList>
    </citation>
    <scope>NUCLEOTIDE SEQUENCE [LARGE SCALE GENOMIC DNA]</scope>
    <source>
        <strain evidence="4">CGMCC 1.16060</strain>
    </source>
</reference>
<evidence type="ECO:0000313" key="3">
    <source>
        <dbReference type="EMBL" id="GGF14294.1"/>
    </source>
</evidence>
<feature type="domain" description="Peptidase S9 prolyl oligopeptidase catalytic" evidence="2">
    <location>
        <begin position="669"/>
        <end position="838"/>
    </location>
</feature>
<dbReference type="SUPFAM" id="SSF53474">
    <property type="entry name" value="alpha/beta-Hydrolases"/>
    <property type="match status" value="1"/>
</dbReference>
<dbReference type="InterPro" id="IPR029058">
    <property type="entry name" value="AB_hydrolase_fold"/>
</dbReference>
<evidence type="ECO:0000259" key="2">
    <source>
        <dbReference type="Pfam" id="PF00326"/>
    </source>
</evidence>
<dbReference type="EMBL" id="BMKP01000005">
    <property type="protein sequence ID" value="GGF14294.1"/>
    <property type="molecule type" value="Genomic_DNA"/>
</dbReference>
<dbReference type="Pfam" id="PF00326">
    <property type="entry name" value="Peptidase_S9"/>
    <property type="match status" value="1"/>
</dbReference>